<organism evidence="9 10">
    <name type="scientific">Trabulsiella guamensis ATCC 49490</name>
    <dbReference type="NCBI Taxonomy" id="1005994"/>
    <lineage>
        <taxon>Bacteria</taxon>
        <taxon>Pseudomonadati</taxon>
        <taxon>Pseudomonadota</taxon>
        <taxon>Gammaproteobacteria</taxon>
        <taxon>Enterobacterales</taxon>
        <taxon>Enterobacteriaceae</taxon>
        <taxon>Trabulsiella</taxon>
    </lineage>
</organism>
<keyword evidence="7" id="KW-0732">Signal</keyword>
<comment type="caution">
    <text evidence="9">The sequence shown here is derived from an EMBL/GenBank/DDBJ whole genome shotgun (WGS) entry which is preliminary data.</text>
</comment>
<keyword evidence="5 6" id="KW-0482">Metalloprotease</keyword>
<dbReference type="OrthoDB" id="9810445at2"/>
<keyword evidence="1 6" id="KW-0645">Protease</keyword>
<reference evidence="10" key="1">
    <citation type="submission" date="2014-05" db="EMBL/GenBank/DDBJ databases">
        <title>ATOL: Assembling a taxonomically balanced genome-scale reconstruction of the evolutionary history of the Enterobacteriaceae.</title>
        <authorList>
            <person name="Plunkett G. III"/>
            <person name="Neeno-Eckwall E.C."/>
            <person name="Glasner J.D."/>
            <person name="Perna N.T."/>
        </authorList>
    </citation>
    <scope>NUCLEOTIDE SEQUENCE [LARGE SCALE GENOMIC DNA]</scope>
    <source>
        <strain evidence="10">ATCC 49490</strain>
    </source>
</reference>
<feature type="chain" id="PRO_5001786020" evidence="7">
    <location>
        <begin position="24"/>
        <end position="252"/>
    </location>
</feature>
<keyword evidence="2" id="KW-0479">Metal-binding</keyword>
<keyword evidence="4 6" id="KW-0862">Zinc</keyword>
<proteinExistence type="inferred from homology"/>
<evidence type="ECO:0000256" key="4">
    <source>
        <dbReference type="ARBA" id="ARBA00022833"/>
    </source>
</evidence>
<evidence type="ECO:0000313" key="9">
    <source>
        <dbReference type="EMBL" id="KFB99011.1"/>
    </source>
</evidence>
<dbReference type="EMBL" id="JMTB01000118">
    <property type="protein sequence ID" value="KFB99011.1"/>
    <property type="molecule type" value="Genomic_DNA"/>
</dbReference>
<keyword evidence="3 6" id="KW-0378">Hydrolase</keyword>
<dbReference type="Proteomes" id="UP000028630">
    <property type="component" value="Unassembled WGS sequence"/>
</dbReference>
<dbReference type="PROSITE" id="PS51257">
    <property type="entry name" value="PROKAR_LIPOPROTEIN"/>
    <property type="match status" value="1"/>
</dbReference>
<dbReference type="PANTHER" id="PTHR22726">
    <property type="entry name" value="METALLOENDOPEPTIDASE OMA1"/>
    <property type="match status" value="1"/>
</dbReference>
<feature type="domain" description="Peptidase M48" evidence="8">
    <location>
        <begin position="77"/>
        <end position="245"/>
    </location>
</feature>
<evidence type="ECO:0000256" key="2">
    <source>
        <dbReference type="ARBA" id="ARBA00022723"/>
    </source>
</evidence>
<evidence type="ECO:0000256" key="7">
    <source>
        <dbReference type="SAM" id="SignalP"/>
    </source>
</evidence>
<feature type="signal peptide" evidence="7">
    <location>
        <begin position="1"/>
        <end position="23"/>
    </location>
</feature>
<evidence type="ECO:0000313" key="10">
    <source>
        <dbReference type="Proteomes" id="UP000028630"/>
    </source>
</evidence>
<dbReference type="EC" id="3.4.24.-" evidence="9"/>
<protein>
    <submittedName>
        <fullName evidence="9">Putative metalloprotease</fullName>
        <ecNumber evidence="9">3.4.24.-</ecNumber>
    </submittedName>
</protein>
<dbReference type="Gene3D" id="3.30.2010.10">
    <property type="entry name" value="Metalloproteases ('zincins'), catalytic domain"/>
    <property type="match status" value="1"/>
</dbReference>
<dbReference type="InterPro" id="IPR001915">
    <property type="entry name" value="Peptidase_M48"/>
</dbReference>
<dbReference type="PANTHER" id="PTHR22726:SF4">
    <property type="entry name" value="METALLOPROTEASE LOIP"/>
    <property type="match status" value="1"/>
</dbReference>
<dbReference type="eggNOG" id="COG0501">
    <property type="taxonomic scope" value="Bacteria"/>
</dbReference>
<evidence type="ECO:0000256" key="3">
    <source>
        <dbReference type="ARBA" id="ARBA00022801"/>
    </source>
</evidence>
<comment type="similarity">
    <text evidence="6">Belongs to the peptidase M48 family.</text>
</comment>
<keyword evidence="10" id="KW-1185">Reference proteome</keyword>
<dbReference type="GO" id="GO:0004222">
    <property type="term" value="F:metalloendopeptidase activity"/>
    <property type="evidence" value="ECO:0007669"/>
    <property type="project" value="InterPro"/>
</dbReference>
<dbReference type="AlphaFoldDB" id="A0A084ZNG7"/>
<evidence type="ECO:0000256" key="5">
    <source>
        <dbReference type="ARBA" id="ARBA00023049"/>
    </source>
</evidence>
<dbReference type="Pfam" id="PF01435">
    <property type="entry name" value="Peptidase_M48"/>
    <property type="match status" value="1"/>
</dbReference>
<dbReference type="RefSeq" id="WP_038162273.1">
    <property type="nucleotide sequence ID" value="NZ_JMTB01000118.1"/>
</dbReference>
<dbReference type="MEROPS" id="M48.022"/>
<evidence type="ECO:0000259" key="8">
    <source>
        <dbReference type="Pfam" id="PF01435"/>
    </source>
</evidence>
<name>A0A084ZNG7_9ENTR</name>
<accession>A0A084ZNG7</accession>
<evidence type="ECO:0000256" key="1">
    <source>
        <dbReference type="ARBA" id="ARBA00022670"/>
    </source>
</evidence>
<dbReference type="InterPro" id="IPR051156">
    <property type="entry name" value="Mito/Outer_Membr_Metalloprot"/>
</dbReference>
<comment type="cofactor">
    <cofactor evidence="6">
        <name>Zn(2+)</name>
        <dbReference type="ChEBI" id="CHEBI:29105"/>
    </cofactor>
    <text evidence="6">Binds 1 zinc ion per subunit.</text>
</comment>
<sequence length="252" mass="27853">MRMRKTMLVLGISLFLSSCQSMESGSWFSTGAEAFEVYTLSDYQVQPQNDHACREIDSRATIAPGNSDYARRLQKIALMLGHNINGQPVDYNVYMSKEINAFAMENGCIRVYSGLMDLMNDNEMEAIIGHEIGHVALGHVKESRQIASGTNTMRAVASSVGGLAGSVSQSPLGDMGERLINSQFSQRQELEADEYSYDLLRKRGLNPTGLVTSFEKLAKLEVGQRNSMFDNHPVSAERAARIKDRMAADSIK</sequence>
<gene>
    <name evidence="9" type="ORF">GTGU_04338</name>
</gene>
<dbReference type="GO" id="GO:0016020">
    <property type="term" value="C:membrane"/>
    <property type="evidence" value="ECO:0007669"/>
    <property type="project" value="TreeGrafter"/>
</dbReference>
<dbReference type="GO" id="GO:0051603">
    <property type="term" value="P:proteolysis involved in protein catabolic process"/>
    <property type="evidence" value="ECO:0007669"/>
    <property type="project" value="TreeGrafter"/>
</dbReference>
<evidence type="ECO:0000256" key="6">
    <source>
        <dbReference type="RuleBase" id="RU003983"/>
    </source>
</evidence>
<dbReference type="GO" id="GO:0046872">
    <property type="term" value="F:metal ion binding"/>
    <property type="evidence" value="ECO:0007669"/>
    <property type="project" value="UniProtKB-KW"/>
</dbReference>